<proteinExistence type="inferred from homology"/>
<feature type="compositionally biased region" description="Low complexity" evidence="2">
    <location>
        <begin position="31"/>
        <end position="48"/>
    </location>
</feature>
<comment type="similarity">
    <text evidence="1">Belongs to the glycosyl hydrolase 16 family.</text>
</comment>
<dbReference type="Pfam" id="PF00722">
    <property type="entry name" value="Glyco_hydro_16"/>
    <property type="match status" value="1"/>
</dbReference>
<evidence type="ECO:0000256" key="1">
    <source>
        <dbReference type="ARBA" id="ARBA00006865"/>
    </source>
</evidence>
<dbReference type="PROSITE" id="PS51257">
    <property type="entry name" value="PROKAR_LIPOPROTEIN"/>
    <property type="match status" value="1"/>
</dbReference>
<reference evidence="5 6" key="1">
    <citation type="submission" date="2015-02" db="EMBL/GenBank/DDBJ databases">
        <title>Draft genome sequences of ten Microbacterium spp. with emphasis on heavy metal contaminated environments.</title>
        <authorList>
            <person name="Corretto E."/>
        </authorList>
    </citation>
    <scope>NUCLEOTIDE SEQUENCE [LARGE SCALE GENOMIC DNA]</scope>
    <source>
        <strain evidence="5 6">DSM 12510</strain>
    </source>
</reference>
<feature type="chain" id="PRO_5005633811" evidence="3">
    <location>
        <begin position="24"/>
        <end position="315"/>
    </location>
</feature>
<evidence type="ECO:0000256" key="2">
    <source>
        <dbReference type="SAM" id="MobiDB-lite"/>
    </source>
</evidence>
<dbReference type="OrthoDB" id="9809583at2"/>
<accession>A0A0M2HER3</accession>
<name>A0A0M2HER3_9MICO</name>
<dbReference type="AlphaFoldDB" id="A0A0M2HER3"/>
<dbReference type="STRING" id="92835.RS81_01064"/>
<evidence type="ECO:0000313" key="6">
    <source>
        <dbReference type="Proteomes" id="UP000033956"/>
    </source>
</evidence>
<dbReference type="Proteomes" id="UP000033956">
    <property type="component" value="Unassembled WGS sequence"/>
</dbReference>
<dbReference type="CDD" id="cd08023">
    <property type="entry name" value="GH16_laminarinase_like"/>
    <property type="match status" value="1"/>
</dbReference>
<dbReference type="InterPro" id="IPR050546">
    <property type="entry name" value="Glycosyl_Hydrlase_16"/>
</dbReference>
<dbReference type="PROSITE" id="PS51762">
    <property type="entry name" value="GH16_2"/>
    <property type="match status" value="1"/>
</dbReference>
<dbReference type="EC" id="3.2.1.73" evidence="5"/>
<sequence>MTRLTGWAATAFVAALALGGCSAIPVPEVPPTATDSSSDAPADTDAASPPSPPFEDVVAGTGLVWSDEFDSVSDSRWSTWKRMEGARGWGNEELQNYTDAEENSFVADGALHIVAKRESTVDADGLASEYTSARLMTYETFRYGRVEARIKIPVGVGLWSAFWLLGTEHTPTAPWPSRGELDVMEYVNQARELNSGIIGVKTDDSPWSWVNAYPVNADWSTAWHVYAVDWTADSVSYSVDGQELGTFRKEDLEPENLWTFDNPSHIILNVAVGGRWPGNDIDDAALPAEYLVDYVRVYDSEIRQVPESWMPKPPW</sequence>
<dbReference type="PANTHER" id="PTHR10963:SF55">
    <property type="entry name" value="GLYCOSIDE HYDROLASE FAMILY 16 PROTEIN"/>
    <property type="match status" value="1"/>
</dbReference>
<feature type="domain" description="GH16" evidence="4">
    <location>
        <begin position="44"/>
        <end position="303"/>
    </location>
</feature>
<keyword evidence="5" id="KW-0326">Glycosidase</keyword>
<dbReference type="RefSeq" id="WP_052682447.1">
    <property type="nucleotide sequence ID" value="NZ_BAAAUP010000003.1"/>
</dbReference>
<keyword evidence="3" id="KW-0732">Signal</keyword>
<protein>
    <submittedName>
        <fullName evidence="5">Beta-glucanase</fullName>
        <ecNumber evidence="5">3.2.1.73</ecNumber>
    </submittedName>
</protein>
<dbReference type="EMBL" id="JYIZ01000040">
    <property type="protein sequence ID" value="KJL42723.1"/>
    <property type="molecule type" value="Genomic_DNA"/>
</dbReference>
<dbReference type="GO" id="GO:0042972">
    <property type="term" value="F:licheninase activity"/>
    <property type="evidence" value="ECO:0007669"/>
    <property type="project" value="UniProtKB-EC"/>
</dbReference>
<feature type="signal peptide" evidence="3">
    <location>
        <begin position="1"/>
        <end position="23"/>
    </location>
</feature>
<comment type="caution">
    <text evidence="5">The sequence shown here is derived from an EMBL/GenBank/DDBJ whole genome shotgun (WGS) entry which is preliminary data.</text>
</comment>
<dbReference type="InterPro" id="IPR013320">
    <property type="entry name" value="ConA-like_dom_sf"/>
</dbReference>
<evidence type="ECO:0000256" key="3">
    <source>
        <dbReference type="SAM" id="SignalP"/>
    </source>
</evidence>
<dbReference type="PATRIC" id="fig|92835.4.peg.1086"/>
<feature type="region of interest" description="Disordered" evidence="2">
    <location>
        <begin position="29"/>
        <end position="53"/>
    </location>
</feature>
<dbReference type="InterPro" id="IPR000757">
    <property type="entry name" value="Beta-glucanase-like"/>
</dbReference>
<keyword evidence="6" id="KW-1185">Reference proteome</keyword>
<dbReference type="PANTHER" id="PTHR10963">
    <property type="entry name" value="GLYCOSYL HYDROLASE-RELATED"/>
    <property type="match status" value="1"/>
</dbReference>
<dbReference type="SUPFAM" id="SSF49899">
    <property type="entry name" value="Concanavalin A-like lectins/glucanases"/>
    <property type="match status" value="1"/>
</dbReference>
<evidence type="ECO:0000313" key="5">
    <source>
        <dbReference type="EMBL" id="KJL42723.1"/>
    </source>
</evidence>
<keyword evidence="5" id="KW-0378">Hydrolase</keyword>
<gene>
    <name evidence="5" type="primary">bglA_2</name>
    <name evidence="5" type="ORF">RS81_01064</name>
</gene>
<organism evidence="5 6">
    <name type="scientific">Microbacterium terrae</name>
    <dbReference type="NCBI Taxonomy" id="69369"/>
    <lineage>
        <taxon>Bacteria</taxon>
        <taxon>Bacillati</taxon>
        <taxon>Actinomycetota</taxon>
        <taxon>Actinomycetes</taxon>
        <taxon>Micrococcales</taxon>
        <taxon>Microbacteriaceae</taxon>
        <taxon>Microbacterium</taxon>
    </lineage>
</organism>
<dbReference type="GO" id="GO:0005975">
    <property type="term" value="P:carbohydrate metabolic process"/>
    <property type="evidence" value="ECO:0007669"/>
    <property type="project" value="InterPro"/>
</dbReference>
<evidence type="ECO:0000259" key="4">
    <source>
        <dbReference type="PROSITE" id="PS51762"/>
    </source>
</evidence>
<dbReference type="Gene3D" id="2.60.120.200">
    <property type="match status" value="1"/>
</dbReference>